<keyword evidence="10 11" id="KW-0198">Cysteine biosynthesis</keyword>
<keyword evidence="7 11" id="KW-1133">Transmembrane helix</keyword>
<dbReference type="InterPro" id="IPR022985">
    <property type="entry name" value="Sulfate_CysZ"/>
</dbReference>
<dbReference type="InterPro" id="IPR050480">
    <property type="entry name" value="CysZ-like"/>
</dbReference>
<dbReference type="Pfam" id="PF07264">
    <property type="entry name" value="EI24"/>
    <property type="match status" value="1"/>
</dbReference>
<dbReference type="NCBIfam" id="NF003433">
    <property type="entry name" value="PRK04949.1"/>
    <property type="match status" value="1"/>
</dbReference>
<feature type="transmembrane region" description="Helical" evidence="11">
    <location>
        <begin position="20"/>
        <end position="42"/>
    </location>
</feature>
<keyword evidence="13" id="KW-1185">Reference proteome</keyword>
<evidence type="ECO:0000256" key="11">
    <source>
        <dbReference type="HAMAP-Rule" id="MF_00468"/>
    </source>
</evidence>
<evidence type="ECO:0000256" key="7">
    <source>
        <dbReference type="ARBA" id="ARBA00022989"/>
    </source>
</evidence>
<dbReference type="PANTHER" id="PTHR37468:SF1">
    <property type="entry name" value="SULFATE TRANSPORTER CYSZ"/>
    <property type="match status" value="1"/>
</dbReference>
<protein>
    <recommendedName>
        <fullName evidence="11">Sulfate transporter CysZ</fullName>
    </recommendedName>
</protein>
<keyword evidence="8 11" id="KW-0764">Sulfate transport</keyword>
<dbReference type="InterPro" id="IPR059112">
    <property type="entry name" value="CysZ/EI24"/>
</dbReference>
<feature type="transmembrane region" description="Helical" evidence="11">
    <location>
        <begin position="62"/>
        <end position="88"/>
    </location>
</feature>
<feature type="transmembrane region" description="Helical" evidence="11">
    <location>
        <begin position="149"/>
        <end position="175"/>
    </location>
</feature>
<evidence type="ECO:0000256" key="4">
    <source>
        <dbReference type="ARBA" id="ARBA00022519"/>
    </source>
</evidence>
<evidence type="ECO:0000256" key="8">
    <source>
        <dbReference type="ARBA" id="ARBA00023032"/>
    </source>
</evidence>
<organism evidence="12 13">
    <name type="scientific">Alishewanella tabrizica</name>
    <dbReference type="NCBI Taxonomy" id="671278"/>
    <lineage>
        <taxon>Bacteria</taxon>
        <taxon>Pseudomonadati</taxon>
        <taxon>Pseudomonadota</taxon>
        <taxon>Gammaproteobacteria</taxon>
        <taxon>Alteromonadales</taxon>
        <taxon>Alteromonadaceae</taxon>
        <taxon>Alishewanella</taxon>
    </lineage>
</organism>
<keyword evidence="4 11" id="KW-0997">Cell inner membrane</keyword>
<evidence type="ECO:0000256" key="5">
    <source>
        <dbReference type="ARBA" id="ARBA00022605"/>
    </source>
</evidence>
<sequence length="264" mass="30059">MGYFFKGLRLLGQTGLKRFVLIPLLINIVIFFAALIWLWQVLRTLINSLQSSLPEWLHWLEFLLIPLGLFSLIVSFAYSFTMVANIIAAPFNGLLSEKTEQLLNARQVALTGQAPALNLPDITLKQFIADCPRMLGREWQKLCYLLPRAIVLFILCWFIPIIGVVLWFLCSAWFYSLQYIDYPFDNHRISFLQLRAQVRRSPKLSLSFGSAIAVGSMIPVFNLLVMPAAVCGATAMWHERFAAEYDPALQAAGARSYKKLDKYC</sequence>
<evidence type="ECO:0000256" key="2">
    <source>
        <dbReference type="ARBA" id="ARBA00022448"/>
    </source>
</evidence>
<evidence type="ECO:0000313" key="13">
    <source>
        <dbReference type="Proteomes" id="UP000634667"/>
    </source>
</evidence>
<name>A0ABQ2WDR9_9ALTE</name>
<proteinExistence type="inferred from homology"/>
<comment type="similarity">
    <text evidence="11">Belongs to the CysZ family.</text>
</comment>
<evidence type="ECO:0000313" key="12">
    <source>
        <dbReference type="EMBL" id="GGW51432.1"/>
    </source>
</evidence>
<dbReference type="HAMAP" id="MF_00468">
    <property type="entry name" value="CysZ"/>
    <property type="match status" value="1"/>
</dbReference>
<dbReference type="Proteomes" id="UP000634667">
    <property type="component" value="Unassembled WGS sequence"/>
</dbReference>
<comment type="caution">
    <text evidence="12">The sequence shown here is derived from an EMBL/GenBank/DDBJ whole genome shotgun (WGS) entry which is preliminary data.</text>
</comment>
<keyword evidence="2 11" id="KW-0813">Transport</keyword>
<accession>A0ABQ2WDR9</accession>
<evidence type="ECO:0000256" key="9">
    <source>
        <dbReference type="ARBA" id="ARBA00023136"/>
    </source>
</evidence>
<keyword evidence="6 11" id="KW-0812">Transmembrane</keyword>
<gene>
    <name evidence="11 12" type="primary">cysZ</name>
    <name evidence="12" type="ORF">GCM10008111_04250</name>
</gene>
<feature type="transmembrane region" description="Helical" evidence="11">
    <location>
        <begin position="208"/>
        <end position="230"/>
    </location>
</feature>
<dbReference type="RefSeq" id="WP_189479985.1">
    <property type="nucleotide sequence ID" value="NZ_BMYR01000001.1"/>
</dbReference>
<keyword evidence="3 11" id="KW-1003">Cell membrane</keyword>
<dbReference type="EMBL" id="BMYR01000001">
    <property type="protein sequence ID" value="GGW51432.1"/>
    <property type="molecule type" value="Genomic_DNA"/>
</dbReference>
<keyword evidence="9 11" id="KW-0472">Membrane</keyword>
<dbReference type="PANTHER" id="PTHR37468">
    <property type="entry name" value="SULFATE TRANSPORTER CYSZ"/>
    <property type="match status" value="1"/>
</dbReference>
<comment type="function">
    <text evidence="11">High affinity, high specificity proton-dependent sulfate transporter, which mediates sulfate uptake. Provides the sulfur source for the cysteine synthesis pathway.</text>
</comment>
<evidence type="ECO:0000256" key="1">
    <source>
        <dbReference type="ARBA" id="ARBA00004141"/>
    </source>
</evidence>
<reference evidence="13" key="1">
    <citation type="journal article" date="2019" name="Int. J. Syst. Evol. Microbiol.">
        <title>The Global Catalogue of Microorganisms (GCM) 10K type strain sequencing project: providing services to taxonomists for standard genome sequencing and annotation.</title>
        <authorList>
            <consortium name="The Broad Institute Genomics Platform"/>
            <consortium name="The Broad Institute Genome Sequencing Center for Infectious Disease"/>
            <person name="Wu L."/>
            <person name="Ma J."/>
        </authorList>
    </citation>
    <scope>NUCLEOTIDE SEQUENCE [LARGE SCALE GENOMIC DNA]</scope>
    <source>
        <strain evidence="13">KCTC 23723</strain>
    </source>
</reference>
<keyword evidence="5 11" id="KW-0028">Amino-acid biosynthesis</keyword>
<evidence type="ECO:0000256" key="6">
    <source>
        <dbReference type="ARBA" id="ARBA00022692"/>
    </source>
</evidence>
<comment type="subcellular location">
    <subcellularLocation>
        <location evidence="11">Cell inner membrane</location>
        <topology evidence="11">Multi-pass membrane protein</topology>
    </subcellularLocation>
    <subcellularLocation>
        <location evidence="1">Membrane</location>
        <topology evidence="1">Multi-pass membrane protein</topology>
    </subcellularLocation>
</comment>
<evidence type="ECO:0000256" key="10">
    <source>
        <dbReference type="ARBA" id="ARBA00023192"/>
    </source>
</evidence>
<evidence type="ECO:0000256" key="3">
    <source>
        <dbReference type="ARBA" id="ARBA00022475"/>
    </source>
</evidence>